<dbReference type="Gene3D" id="3.90.1590.10">
    <property type="entry name" value="glutathione-dependent formaldehyde- activating enzyme (gfa)"/>
    <property type="match status" value="1"/>
</dbReference>
<dbReference type="GO" id="GO:0046872">
    <property type="term" value="F:metal ion binding"/>
    <property type="evidence" value="ECO:0007669"/>
    <property type="project" value="UniProtKB-KW"/>
</dbReference>
<sequence>MAEPRTGRCLCGAVTFTVTDEINALTACHCGMCQRWGGGVHVGFDTSPAGVTFEGVDNITAYQSSDWAERAFCKTCGSHLYYRLTMEGPHKGVYAMGVGTLDARDGLPLAKEIFVDSKPDGYAFAGDHVRMTEKEFMKSIGAGE</sequence>
<dbReference type="EMBL" id="CP046620">
    <property type="protein sequence ID" value="QHQ36532.1"/>
    <property type="molecule type" value="Genomic_DNA"/>
</dbReference>
<evidence type="ECO:0000256" key="2">
    <source>
        <dbReference type="ARBA" id="ARBA00022723"/>
    </source>
</evidence>
<dbReference type="KEGG" id="amaq:GO499_15805"/>
<dbReference type="PROSITE" id="PS51891">
    <property type="entry name" value="CENP_V_GFA"/>
    <property type="match status" value="1"/>
</dbReference>
<keyword evidence="2" id="KW-0479">Metal-binding</keyword>
<dbReference type="RefSeq" id="WP_161863078.1">
    <property type="nucleotide sequence ID" value="NZ_CP046620.1"/>
</dbReference>
<dbReference type="GO" id="GO:0016846">
    <property type="term" value="F:carbon-sulfur lyase activity"/>
    <property type="evidence" value="ECO:0007669"/>
    <property type="project" value="InterPro"/>
</dbReference>
<protein>
    <submittedName>
        <fullName evidence="6">GFA family protein</fullName>
    </submittedName>
</protein>
<evidence type="ECO:0000256" key="3">
    <source>
        <dbReference type="ARBA" id="ARBA00022833"/>
    </source>
</evidence>
<dbReference type="Proteomes" id="UP000464495">
    <property type="component" value="Chromosome"/>
</dbReference>
<evidence type="ECO:0000256" key="1">
    <source>
        <dbReference type="ARBA" id="ARBA00005495"/>
    </source>
</evidence>
<organism evidence="6 7">
    <name type="scientific">Algicella marina</name>
    <dbReference type="NCBI Taxonomy" id="2683284"/>
    <lineage>
        <taxon>Bacteria</taxon>
        <taxon>Pseudomonadati</taxon>
        <taxon>Pseudomonadota</taxon>
        <taxon>Alphaproteobacteria</taxon>
        <taxon>Rhodobacterales</taxon>
        <taxon>Paracoccaceae</taxon>
        <taxon>Algicella</taxon>
    </lineage>
</organism>
<evidence type="ECO:0000313" key="7">
    <source>
        <dbReference type="Proteomes" id="UP000464495"/>
    </source>
</evidence>
<keyword evidence="7" id="KW-1185">Reference proteome</keyword>
<proteinExistence type="inferred from homology"/>
<dbReference type="InterPro" id="IPR006913">
    <property type="entry name" value="CENP-V/GFA"/>
</dbReference>
<dbReference type="InterPro" id="IPR011057">
    <property type="entry name" value="Mss4-like_sf"/>
</dbReference>
<keyword evidence="3" id="KW-0862">Zinc</keyword>
<keyword evidence="4" id="KW-0456">Lyase</keyword>
<dbReference type="PANTHER" id="PTHR33337:SF40">
    <property type="entry name" value="CENP-V_GFA DOMAIN-CONTAINING PROTEIN-RELATED"/>
    <property type="match status" value="1"/>
</dbReference>
<feature type="domain" description="CENP-V/GFA" evidence="5">
    <location>
        <begin position="5"/>
        <end position="123"/>
    </location>
</feature>
<evidence type="ECO:0000313" key="6">
    <source>
        <dbReference type="EMBL" id="QHQ36532.1"/>
    </source>
</evidence>
<dbReference type="SUPFAM" id="SSF51316">
    <property type="entry name" value="Mss4-like"/>
    <property type="match status" value="1"/>
</dbReference>
<dbReference type="Pfam" id="PF04828">
    <property type="entry name" value="GFA"/>
    <property type="match status" value="1"/>
</dbReference>
<evidence type="ECO:0000259" key="5">
    <source>
        <dbReference type="PROSITE" id="PS51891"/>
    </source>
</evidence>
<comment type="similarity">
    <text evidence="1">Belongs to the Gfa family.</text>
</comment>
<gene>
    <name evidence="6" type="ORF">GO499_15805</name>
</gene>
<accession>A0A6P1T7I1</accession>
<dbReference type="AlphaFoldDB" id="A0A6P1T7I1"/>
<name>A0A6P1T7I1_9RHOB</name>
<dbReference type="PANTHER" id="PTHR33337">
    <property type="entry name" value="GFA DOMAIN-CONTAINING PROTEIN"/>
    <property type="match status" value="1"/>
</dbReference>
<reference evidence="6 7" key="1">
    <citation type="submission" date="2019-12" db="EMBL/GenBank/DDBJ databases">
        <title>Complete genome sequence of Algicella marina strain 9Alg 56(T) isolated from the red alga Tichocarpus crinitus.</title>
        <authorList>
            <person name="Kim S.-G."/>
            <person name="Nedashkovskaya O.I."/>
        </authorList>
    </citation>
    <scope>NUCLEOTIDE SEQUENCE [LARGE SCALE GENOMIC DNA]</scope>
    <source>
        <strain evidence="6 7">9Alg 56</strain>
    </source>
</reference>
<evidence type="ECO:0000256" key="4">
    <source>
        <dbReference type="ARBA" id="ARBA00023239"/>
    </source>
</evidence>